<dbReference type="Pfam" id="PF00535">
    <property type="entry name" value="Glycos_transf_2"/>
    <property type="match status" value="1"/>
</dbReference>
<feature type="domain" description="Glycosyltransferase 2-like" evidence="1">
    <location>
        <begin position="46"/>
        <end position="149"/>
    </location>
</feature>
<dbReference type="EMBL" id="MHIE01000006">
    <property type="protein sequence ID" value="OGY46210.1"/>
    <property type="molecule type" value="Genomic_DNA"/>
</dbReference>
<gene>
    <name evidence="2" type="ORF">A2744_04375</name>
</gene>
<dbReference type="AlphaFoldDB" id="A0A1G1Y371"/>
<dbReference type="InterPro" id="IPR029044">
    <property type="entry name" value="Nucleotide-diphossugar_trans"/>
</dbReference>
<evidence type="ECO:0000313" key="3">
    <source>
        <dbReference type="Proteomes" id="UP000178240"/>
    </source>
</evidence>
<dbReference type="CDD" id="cd00761">
    <property type="entry name" value="Glyco_tranf_GTA_type"/>
    <property type="match status" value="1"/>
</dbReference>
<accession>A0A1G1Y371</accession>
<sequence>MNGQGPYLVKRNETSGPLISVNMLFTDLTRWEAFASARLTELVSSQLPIELLIALNGEVPREVVESTVNGTPIPTTVFETGENNIPRARNLLARESRGRFLLISDDDCEISPGGIAFMLHVIEQYPLGVIGLRSRSEAGKGFKPRDWEPQIRHPKFGDLSITAGVHGMAFLTYRDLSVNWPLSEVRTLRGEWVDWFTRLWRSGVVSAYALDDPRYYIIDHFIPEGSATRYHTRLQYVLISLLSLVYEYSLTSDRYGSAVLYEHYLLPNLPEEDRPYAEEIWSECLRLAAASFQTTLCLPSVSHFCGQCFRRAFDHCVCRLQELEHFRTEVIEPNTDYGVGPFEMFAPENQGMLADALSRAKVPCLVHAH</sequence>
<evidence type="ECO:0000259" key="1">
    <source>
        <dbReference type="Pfam" id="PF00535"/>
    </source>
</evidence>
<comment type="caution">
    <text evidence="2">The sequence shown here is derived from an EMBL/GenBank/DDBJ whole genome shotgun (WGS) entry which is preliminary data.</text>
</comment>
<dbReference type="SUPFAM" id="SSF53448">
    <property type="entry name" value="Nucleotide-diphospho-sugar transferases"/>
    <property type="match status" value="1"/>
</dbReference>
<reference evidence="2 3" key="1">
    <citation type="journal article" date="2016" name="Nat. Commun.">
        <title>Thousands of microbial genomes shed light on interconnected biogeochemical processes in an aquifer system.</title>
        <authorList>
            <person name="Anantharaman K."/>
            <person name="Brown C.T."/>
            <person name="Hug L.A."/>
            <person name="Sharon I."/>
            <person name="Castelle C.J."/>
            <person name="Probst A.J."/>
            <person name="Thomas B.C."/>
            <person name="Singh A."/>
            <person name="Wilkins M.J."/>
            <person name="Karaoz U."/>
            <person name="Brodie E.L."/>
            <person name="Williams K.H."/>
            <person name="Hubbard S.S."/>
            <person name="Banfield J.F."/>
        </authorList>
    </citation>
    <scope>NUCLEOTIDE SEQUENCE [LARGE SCALE GENOMIC DNA]</scope>
</reference>
<organism evidence="2 3">
    <name type="scientific">Candidatus Buchananbacteria bacterium RIFCSPHIGHO2_01_FULL_44_11</name>
    <dbReference type="NCBI Taxonomy" id="1797535"/>
    <lineage>
        <taxon>Bacteria</taxon>
        <taxon>Candidatus Buchananiibacteriota</taxon>
    </lineage>
</organism>
<dbReference type="Gene3D" id="3.90.550.10">
    <property type="entry name" value="Spore Coat Polysaccharide Biosynthesis Protein SpsA, Chain A"/>
    <property type="match status" value="1"/>
</dbReference>
<evidence type="ECO:0000313" key="2">
    <source>
        <dbReference type="EMBL" id="OGY46210.1"/>
    </source>
</evidence>
<dbReference type="STRING" id="1797535.A2744_04375"/>
<proteinExistence type="predicted"/>
<protein>
    <recommendedName>
        <fullName evidence="1">Glycosyltransferase 2-like domain-containing protein</fullName>
    </recommendedName>
</protein>
<dbReference type="Proteomes" id="UP000178240">
    <property type="component" value="Unassembled WGS sequence"/>
</dbReference>
<dbReference type="InterPro" id="IPR001173">
    <property type="entry name" value="Glyco_trans_2-like"/>
</dbReference>
<name>A0A1G1Y371_9BACT</name>